<dbReference type="InterPro" id="IPR005180">
    <property type="entry name" value="DUF302"/>
</dbReference>
<dbReference type="OrthoDB" id="9797709at2"/>
<protein>
    <recommendedName>
        <fullName evidence="2">DUF302 domain-containing protein</fullName>
    </recommendedName>
</protein>
<evidence type="ECO:0000313" key="4">
    <source>
        <dbReference type="Proteomes" id="UP000000268"/>
    </source>
</evidence>
<keyword evidence="1" id="KW-0732">Signal</keyword>
<evidence type="ECO:0000313" key="3">
    <source>
        <dbReference type="EMBL" id="ABW29448.1"/>
    </source>
</evidence>
<name>B0CG01_ACAM1</name>
<evidence type="ECO:0000259" key="2">
    <source>
        <dbReference type="Pfam" id="PF03625"/>
    </source>
</evidence>
<dbReference type="AlphaFoldDB" id="B0CG01"/>
<dbReference type="PANTHER" id="PTHR38342:SF2">
    <property type="entry name" value="INNER MEMBRANE OR EXPORTED"/>
    <property type="match status" value="1"/>
</dbReference>
<feature type="chain" id="PRO_5002746771" description="DUF302 domain-containing protein" evidence="1">
    <location>
        <begin position="27"/>
        <end position="167"/>
    </location>
</feature>
<organism evidence="3 4">
    <name type="scientific">Acaryochloris marina (strain MBIC 11017)</name>
    <dbReference type="NCBI Taxonomy" id="329726"/>
    <lineage>
        <taxon>Bacteria</taxon>
        <taxon>Bacillati</taxon>
        <taxon>Cyanobacteriota</taxon>
        <taxon>Cyanophyceae</taxon>
        <taxon>Acaryochloridales</taxon>
        <taxon>Acaryochloridaceae</taxon>
        <taxon>Acaryochloris</taxon>
    </lineage>
</organism>
<proteinExistence type="predicted"/>
<feature type="signal peptide" evidence="1">
    <location>
        <begin position="1"/>
        <end position="26"/>
    </location>
</feature>
<dbReference type="Gene3D" id="3.30.310.70">
    <property type="entry name" value="TT1751-like domain"/>
    <property type="match status" value="1"/>
</dbReference>
<dbReference type="HOGENOM" id="CLU_116237_0_1_3"/>
<dbReference type="KEGG" id="amr:AM1_4471"/>
<dbReference type="EMBL" id="CP000828">
    <property type="protein sequence ID" value="ABW29448.1"/>
    <property type="molecule type" value="Genomic_DNA"/>
</dbReference>
<feature type="domain" description="DUF302" evidence="2">
    <location>
        <begin position="73"/>
        <end position="135"/>
    </location>
</feature>
<reference evidence="3 4" key="1">
    <citation type="journal article" date="2008" name="Proc. Natl. Acad. Sci. U.S.A.">
        <title>Niche adaptation and genome expansion in the chlorophyll d-producing cyanobacterium Acaryochloris marina.</title>
        <authorList>
            <person name="Swingley W.D."/>
            <person name="Chen M."/>
            <person name="Cheung P.C."/>
            <person name="Conrad A.L."/>
            <person name="Dejesa L.C."/>
            <person name="Hao J."/>
            <person name="Honchak B.M."/>
            <person name="Karbach L.E."/>
            <person name="Kurdoglu A."/>
            <person name="Lahiri S."/>
            <person name="Mastrian S.D."/>
            <person name="Miyashita H."/>
            <person name="Page L."/>
            <person name="Ramakrishna P."/>
            <person name="Satoh S."/>
            <person name="Sattley W.M."/>
            <person name="Shimada Y."/>
            <person name="Taylor H.L."/>
            <person name="Tomo T."/>
            <person name="Tsuchiya T."/>
            <person name="Wang Z.T."/>
            <person name="Raymond J."/>
            <person name="Mimuro M."/>
            <person name="Blankenship R.E."/>
            <person name="Touchman J.W."/>
        </authorList>
    </citation>
    <scope>NUCLEOTIDE SEQUENCE [LARGE SCALE GENOMIC DNA]</scope>
    <source>
        <strain evidence="4">MBIC 11017</strain>
    </source>
</reference>
<dbReference type="PANTHER" id="PTHR38342">
    <property type="entry name" value="SLR5037 PROTEIN"/>
    <property type="match status" value="1"/>
</dbReference>
<evidence type="ECO:0000256" key="1">
    <source>
        <dbReference type="SAM" id="SignalP"/>
    </source>
</evidence>
<dbReference type="eggNOG" id="COG3439">
    <property type="taxonomic scope" value="Bacteria"/>
</dbReference>
<sequence length="167" mass="18021">MLSRLLLLMGCTCCLSLGAVPHLAMAESDSEHSAEMADEQGLIHVESQYSVPITADRLVTVLKSKGMTVFTRIDHAAGAQSVGKSLPPTEVVVFGNPKVGTPLMQCSPTAAIDLPQKALIREDKTGKVWLFYNNPQYLAQRHQLEGCDAVLTKIEQALAKFAQAATQ</sequence>
<keyword evidence="4" id="KW-1185">Reference proteome</keyword>
<dbReference type="STRING" id="329726.AM1_4471"/>
<dbReference type="SUPFAM" id="SSF103247">
    <property type="entry name" value="TT1751-like"/>
    <property type="match status" value="1"/>
</dbReference>
<gene>
    <name evidence="3" type="ordered locus">AM1_4471</name>
</gene>
<dbReference type="RefSeq" id="WP_012164763.1">
    <property type="nucleotide sequence ID" value="NC_009925.1"/>
</dbReference>
<accession>B0CG01</accession>
<dbReference type="CDD" id="cd14797">
    <property type="entry name" value="DUF302"/>
    <property type="match status" value="1"/>
</dbReference>
<dbReference type="Pfam" id="PF03625">
    <property type="entry name" value="DUF302"/>
    <property type="match status" value="1"/>
</dbReference>
<dbReference type="Proteomes" id="UP000000268">
    <property type="component" value="Chromosome"/>
</dbReference>
<dbReference type="InterPro" id="IPR035923">
    <property type="entry name" value="TT1751-like_sf"/>
</dbReference>